<dbReference type="SUPFAM" id="SSF51294">
    <property type="entry name" value="Hedgehog/intein (Hint) domain"/>
    <property type="match status" value="1"/>
</dbReference>
<dbReference type="InterPro" id="IPR036844">
    <property type="entry name" value="Hint_dom_sf"/>
</dbReference>
<dbReference type="KEGG" id="rfo:REIFOR_01116"/>
<dbReference type="Proteomes" id="UP000229757">
    <property type="component" value="Chromosome"/>
</dbReference>
<protein>
    <recommendedName>
        <fullName evidence="3">Hint domain-containing protein</fullName>
    </recommendedName>
</protein>
<dbReference type="PROSITE" id="PS50817">
    <property type="entry name" value="INTEIN_N_TER"/>
    <property type="match status" value="1"/>
</dbReference>
<sequence>MNRKLIAVAIITSLASLSLVSADMKNSRSSAVVVSKSADSRADKPEYPSSSGQHGYLNPADSADFATIMEHLGYAQTTAEASPMFYRMVEQARAEALMQPSLYVLQAGLAPEEEAMHHSVLMPKRFFSSITNEVRLLNSATVNVTGNIAFAYTTVVLKDPAGRQIGVPGSRRVYAGEANRSVALGDVDSAFIRDNYQPSDQFSIESFAMTQDNSGKRLFHKMTNRLYARALMNGDGLSSYNGLLKIEAPDQTPEHKASQAPNIKVCLNRDHGDCDIPQLYDAQTPNAQLKIKIPLKGEIETFHEITQVYAPGEGDAAITGNETGAWIMAGNAGANGEWASMRNPRDARSFFDYIEIRHFVDVEGFVGTRLTWDIPMEDAVFGVGAATAGTMFKRFENVQWEIRIKVKSQDTIDMDGDIATTDDRFSPFTDEYGNPETIETVFVAENADLASNHTDWVLAEKLPYLYFEYSCVAKGTLITLPAGAVKPIEELIIGDLVAGKGGLMRVMDTSIGYEALPMIEIRDDQGHRLLLTETHPVVTTNRGVVWAQEVQPGDRLSTDLGTTTVLSVGKELFNDTVHNLELEPILGEDDAHEVMFANGIAIGDLGYQSALSFKDKAPTTVEGVLLSLPIEWHEDYLNSLK</sequence>
<feature type="signal peptide" evidence="2">
    <location>
        <begin position="1"/>
        <end position="22"/>
    </location>
</feature>
<feature type="region of interest" description="Disordered" evidence="1">
    <location>
        <begin position="32"/>
        <end position="54"/>
    </location>
</feature>
<evidence type="ECO:0000259" key="3">
    <source>
        <dbReference type="SMART" id="SM00306"/>
    </source>
</evidence>
<accession>A0A2K8KN74</accession>
<proteinExistence type="predicted"/>
<dbReference type="GO" id="GO:0016539">
    <property type="term" value="P:intein-mediated protein splicing"/>
    <property type="evidence" value="ECO:0007669"/>
    <property type="project" value="InterPro"/>
</dbReference>
<feature type="domain" description="Hint" evidence="3">
    <location>
        <begin position="469"/>
        <end position="560"/>
    </location>
</feature>
<feature type="chain" id="PRO_5014978861" description="Hint domain-containing protein" evidence="2">
    <location>
        <begin position="23"/>
        <end position="641"/>
    </location>
</feature>
<evidence type="ECO:0000256" key="2">
    <source>
        <dbReference type="SAM" id="SignalP"/>
    </source>
</evidence>
<dbReference type="InterPro" id="IPR003587">
    <property type="entry name" value="Hint_dom_N"/>
</dbReference>
<keyword evidence="2" id="KW-0732">Signal</keyword>
<name>A0A2K8KN74_9GAMM</name>
<reference evidence="4 5" key="1">
    <citation type="journal article" date="2017" name="Environ. Microbiol.">
        <title>Genomic and physiological analyses of 'Reinekea forsetii' reveal a versatile opportunistic lifestyle during spring algae blooms.</title>
        <authorList>
            <person name="Avci B."/>
            <person name="Hahnke R.L."/>
            <person name="Chafee M."/>
            <person name="Fischer T."/>
            <person name="Gruber-Vodicka H."/>
            <person name="Tegetmeyer H.E."/>
            <person name="Harder J."/>
            <person name="Fuchs B.M."/>
            <person name="Amann R.I."/>
            <person name="Teeling H."/>
        </authorList>
    </citation>
    <scope>NUCLEOTIDE SEQUENCE [LARGE SCALE GENOMIC DNA]</scope>
    <source>
        <strain evidence="4 5">Hel1_31_D35</strain>
    </source>
</reference>
<evidence type="ECO:0000313" key="4">
    <source>
        <dbReference type="EMBL" id="ATX76265.1"/>
    </source>
</evidence>
<dbReference type="Gene3D" id="2.170.16.10">
    <property type="entry name" value="Hedgehog/Intein (Hint) domain"/>
    <property type="match status" value="1"/>
</dbReference>
<organism evidence="4 5">
    <name type="scientific">Reinekea forsetii</name>
    <dbReference type="NCBI Taxonomy" id="1336806"/>
    <lineage>
        <taxon>Bacteria</taxon>
        <taxon>Pseudomonadati</taxon>
        <taxon>Pseudomonadota</taxon>
        <taxon>Gammaproteobacteria</taxon>
        <taxon>Oceanospirillales</taxon>
        <taxon>Saccharospirillaceae</taxon>
        <taxon>Reinekea</taxon>
    </lineage>
</organism>
<gene>
    <name evidence="4" type="ORF">REIFOR_01116</name>
</gene>
<evidence type="ECO:0000313" key="5">
    <source>
        <dbReference type="Proteomes" id="UP000229757"/>
    </source>
</evidence>
<dbReference type="SMART" id="SM00306">
    <property type="entry name" value="HintN"/>
    <property type="match status" value="1"/>
</dbReference>
<evidence type="ECO:0000256" key="1">
    <source>
        <dbReference type="SAM" id="MobiDB-lite"/>
    </source>
</evidence>
<dbReference type="CDD" id="cd00081">
    <property type="entry name" value="Hint"/>
    <property type="match status" value="1"/>
</dbReference>
<dbReference type="InterPro" id="IPR006141">
    <property type="entry name" value="Intein_N"/>
</dbReference>
<keyword evidence="5" id="KW-1185">Reference proteome</keyword>
<dbReference type="EMBL" id="CP011797">
    <property type="protein sequence ID" value="ATX76265.1"/>
    <property type="molecule type" value="Genomic_DNA"/>
</dbReference>
<dbReference type="AlphaFoldDB" id="A0A2K8KN74"/>